<name>A0A2P0VNN4_9VIRU</name>
<protein>
    <submittedName>
        <fullName evidence="1">Leucine-rich repeat-containing protein</fullName>
    </submittedName>
</protein>
<evidence type="ECO:0000313" key="2">
    <source>
        <dbReference type="Proteomes" id="UP000244773"/>
    </source>
</evidence>
<accession>A0A2P0VNN4</accession>
<gene>
    <name evidence="1" type="ORF">TetV_444</name>
</gene>
<dbReference type="Proteomes" id="UP000244773">
    <property type="component" value="Segment"/>
</dbReference>
<keyword evidence="2" id="KW-1185">Reference proteome</keyword>
<dbReference type="SUPFAM" id="SSF52047">
    <property type="entry name" value="RNI-like"/>
    <property type="match status" value="1"/>
</dbReference>
<evidence type="ECO:0000313" key="1">
    <source>
        <dbReference type="EMBL" id="AUF82526.1"/>
    </source>
</evidence>
<reference evidence="1" key="1">
    <citation type="journal article" date="2018" name="Virology">
        <title>A giant virus infecting green algae encodes key fermentation genes.</title>
        <authorList>
            <person name="Schvarcz C.R."/>
            <person name="Steward G.F."/>
        </authorList>
    </citation>
    <scope>NUCLEOTIDE SEQUENCE [LARGE SCALE GENOMIC DNA]</scope>
</reference>
<proteinExistence type="predicted"/>
<organism evidence="1">
    <name type="scientific">Tetraselmis virus 1</name>
    <dbReference type="NCBI Taxonomy" id="2060617"/>
    <lineage>
        <taxon>Viruses</taxon>
        <taxon>Varidnaviria</taxon>
        <taxon>Bamfordvirae</taxon>
        <taxon>Nucleocytoviricota</taxon>
        <taxon>Megaviricetes</taxon>
        <taxon>Imitervirales</taxon>
        <taxon>Allomimiviridae</taxon>
        <taxon>Oceanusvirus</taxon>
        <taxon>Oceanusvirus kaneohense</taxon>
    </lineage>
</organism>
<sequence>MGRAALGPGGCPETCCISSSPRCNVSALNDTNSYHFSNLLNLENLELGGTCIGDHTVINIISGMKKLERLNLARTHITDISVPIFINLPCLKILSLDWINLSDASIDVLIKSNISTISIESSLISYFKQ</sequence>
<dbReference type="EMBL" id="KY322437">
    <property type="protein sequence ID" value="AUF82526.1"/>
    <property type="molecule type" value="Genomic_DNA"/>
</dbReference>
<dbReference type="InterPro" id="IPR032675">
    <property type="entry name" value="LRR_dom_sf"/>
</dbReference>
<dbReference type="Gene3D" id="3.80.10.10">
    <property type="entry name" value="Ribonuclease Inhibitor"/>
    <property type="match status" value="1"/>
</dbReference>